<protein>
    <submittedName>
        <fullName evidence="2">Uncharacterized protein</fullName>
    </submittedName>
</protein>
<accession>A0A1M3U1D4</accession>
<organism evidence="2 3">
    <name type="scientific">Aspergillus luchuensis (strain CBS 106.47)</name>
    <dbReference type="NCBI Taxonomy" id="1137211"/>
    <lineage>
        <taxon>Eukaryota</taxon>
        <taxon>Fungi</taxon>
        <taxon>Dikarya</taxon>
        <taxon>Ascomycota</taxon>
        <taxon>Pezizomycotina</taxon>
        <taxon>Eurotiomycetes</taxon>
        <taxon>Eurotiomycetidae</taxon>
        <taxon>Eurotiales</taxon>
        <taxon>Aspergillaceae</taxon>
        <taxon>Aspergillus</taxon>
        <taxon>Aspergillus subgen. Circumdati</taxon>
    </lineage>
</organism>
<feature type="chain" id="PRO_5012454379" evidence="1">
    <location>
        <begin position="18"/>
        <end position="198"/>
    </location>
</feature>
<dbReference type="VEuPathDB" id="FungiDB:ASPFODRAFT_40291"/>
<evidence type="ECO:0000313" key="2">
    <source>
        <dbReference type="EMBL" id="OJZ92819.1"/>
    </source>
</evidence>
<dbReference type="EMBL" id="KV878236">
    <property type="protein sequence ID" value="OJZ92819.1"/>
    <property type="molecule type" value="Genomic_DNA"/>
</dbReference>
<evidence type="ECO:0000313" key="3">
    <source>
        <dbReference type="Proteomes" id="UP000184063"/>
    </source>
</evidence>
<reference evidence="3" key="1">
    <citation type="journal article" date="2017" name="Genome Biol.">
        <title>Comparative genomics reveals high biological diversity and specific adaptations in the industrially and medically important fungal genus Aspergillus.</title>
        <authorList>
            <person name="de Vries R.P."/>
            <person name="Riley R."/>
            <person name="Wiebenga A."/>
            <person name="Aguilar-Osorio G."/>
            <person name="Amillis S."/>
            <person name="Uchima C.A."/>
            <person name="Anderluh G."/>
            <person name="Asadollahi M."/>
            <person name="Askin M."/>
            <person name="Barry K."/>
            <person name="Battaglia E."/>
            <person name="Bayram O."/>
            <person name="Benocci T."/>
            <person name="Braus-Stromeyer S.A."/>
            <person name="Caldana C."/>
            <person name="Canovas D."/>
            <person name="Cerqueira G.C."/>
            <person name="Chen F."/>
            <person name="Chen W."/>
            <person name="Choi C."/>
            <person name="Clum A."/>
            <person name="Dos Santos R.A."/>
            <person name="Damasio A.R."/>
            <person name="Diallinas G."/>
            <person name="Emri T."/>
            <person name="Fekete E."/>
            <person name="Flipphi M."/>
            <person name="Freyberg S."/>
            <person name="Gallo A."/>
            <person name="Gournas C."/>
            <person name="Habgood R."/>
            <person name="Hainaut M."/>
            <person name="Harispe M.L."/>
            <person name="Henrissat B."/>
            <person name="Hilden K.S."/>
            <person name="Hope R."/>
            <person name="Hossain A."/>
            <person name="Karabika E."/>
            <person name="Karaffa L."/>
            <person name="Karanyi Z."/>
            <person name="Krasevec N."/>
            <person name="Kuo A."/>
            <person name="Kusch H."/>
            <person name="LaButti K."/>
            <person name="Lagendijk E.L."/>
            <person name="Lapidus A."/>
            <person name="Levasseur A."/>
            <person name="Lindquist E."/>
            <person name="Lipzen A."/>
            <person name="Logrieco A.F."/>
            <person name="MacCabe A."/>
            <person name="Maekelae M.R."/>
            <person name="Malavazi I."/>
            <person name="Melin P."/>
            <person name="Meyer V."/>
            <person name="Mielnichuk N."/>
            <person name="Miskei M."/>
            <person name="Molnar A.P."/>
            <person name="Mule G."/>
            <person name="Ngan C.Y."/>
            <person name="Orejas M."/>
            <person name="Orosz E."/>
            <person name="Ouedraogo J.P."/>
            <person name="Overkamp K.M."/>
            <person name="Park H.-S."/>
            <person name="Perrone G."/>
            <person name="Piumi F."/>
            <person name="Punt P.J."/>
            <person name="Ram A.F."/>
            <person name="Ramon A."/>
            <person name="Rauscher S."/>
            <person name="Record E."/>
            <person name="Riano-Pachon D.M."/>
            <person name="Robert V."/>
            <person name="Roehrig J."/>
            <person name="Ruller R."/>
            <person name="Salamov A."/>
            <person name="Salih N.S."/>
            <person name="Samson R.A."/>
            <person name="Sandor E."/>
            <person name="Sanguinetti M."/>
            <person name="Schuetze T."/>
            <person name="Sepcic K."/>
            <person name="Shelest E."/>
            <person name="Sherlock G."/>
            <person name="Sophianopoulou V."/>
            <person name="Squina F.M."/>
            <person name="Sun H."/>
            <person name="Susca A."/>
            <person name="Todd R.B."/>
            <person name="Tsang A."/>
            <person name="Unkles S.E."/>
            <person name="van de Wiele N."/>
            <person name="van Rossen-Uffink D."/>
            <person name="Oliveira J.V."/>
            <person name="Vesth T.C."/>
            <person name="Visser J."/>
            <person name="Yu J.-H."/>
            <person name="Zhou M."/>
            <person name="Andersen M.R."/>
            <person name="Archer D.B."/>
            <person name="Baker S.E."/>
            <person name="Benoit I."/>
            <person name="Brakhage A.A."/>
            <person name="Braus G.H."/>
            <person name="Fischer R."/>
            <person name="Frisvad J.C."/>
            <person name="Goldman G.H."/>
            <person name="Houbraken J."/>
            <person name="Oakley B."/>
            <person name="Pocsi I."/>
            <person name="Scazzocchio C."/>
            <person name="Seiboth B."/>
            <person name="vanKuyk P.A."/>
            <person name="Wortman J."/>
            <person name="Dyer P.S."/>
            <person name="Grigoriev I.V."/>
        </authorList>
    </citation>
    <scope>NUCLEOTIDE SEQUENCE [LARGE SCALE GENOMIC DNA]</scope>
    <source>
        <strain evidence="3">CBS 106.47</strain>
    </source>
</reference>
<proteinExistence type="predicted"/>
<keyword evidence="1" id="KW-0732">Signal</keyword>
<name>A0A1M3U1D4_ASPLC</name>
<sequence>MKSSVLSALALAAGALAAPSAKIESNLEKRNPSGSFSLYAWGVAASGLKFFYSDGTQSSQLSPQYHADIRIRSRLRRRLIPLAHAAVVITDTELITTATTDGVTLDSDTLFYIRPTADEILPVGFTGNGIDTPSDAVTDDFLFYGSYLMWEESSGELSDVFRLKETNVTDVYQVYWDTSSLDESGYYYPTVKDTAPSS</sequence>
<evidence type="ECO:0000256" key="1">
    <source>
        <dbReference type="SAM" id="SignalP"/>
    </source>
</evidence>
<dbReference type="Proteomes" id="UP000184063">
    <property type="component" value="Unassembled WGS sequence"/>
</dbReference>
<gene>
    <name evidence="2" type="ORF">ASPFODRAFT_40291</name>
</gene>
<feature type="signal peptide" evidence="1">
    <location>
        <begin position="1"/>
        <end position="17"/>
    </location>
</feature>
<dbReference type="AlphaFoldDB" id="A0A1M3U1D4"/>
<dbReference type="OrthoDB" id="5230873at2759"/>